<organism evidence="2 3">
    <name type="scientific">Paenibacillus sophorae</name>
    <dbReference type="NCBI Taxonomy" id="1333845"/>
    <lineage>
        <taxon>Bacteria</taxon>
        <taxon>Bacillati</taxon>
        <taxon>Bacillota</taxon>
        <taxon>Bacilli</taxon>
        <taxon>Bacillales</taxon>
        <taxon>Paenibacillaceae</taxon>
        <taxon>Paenibacillus</taxon>
    </lineage>
</organism>
<name>A0A1H8GYH2_9BACL</name>
<dbReference type="Proteomes" id="UP000198809">
    <property type="component" value="Unassembled WGS sequence"/>
</dbReference>
<protein>
    <submittedName>
        <fullName evidence="2">Uncharacterized protein</fullName>
    </submittedName>
</protein>
<evidence type="ECO:0000313" key="3">
    <source>
        <dbReference type="Proteomes" id="UP000198809"/>
    </source>
</evidence>
<reference evidence="2 3" key="1">
    <citation type="submission" date="2016-10" db="EMBL/GenBank/DDBJ databases">
        <authorList>
            <person name="de Groot N.N."/>
        </authorList>
    </citation>
    <scope>NUCLEOTIDE SEQUENCE [LARGE SCALE GENOMIC DNA]</scope>
    <source>
        <strain evidence="2 3">CGMCC 1.10238</strain>
    </source>
</reference>
<dbReference type="AlphaFoldDB" id="A0A1H8GYH2"/>
<sequence>MDEELKMKLTDLLHDTAFYIMGIETVTGRDSGIINRLSDMINKMYTNNDEARPHES</sequence>
<dbReference type="EMBL" id="CP076607">
    <property type="protein sequence ID" value="QWU14380.1"/>
    <property type="molecule type" value="Genomic_DNA"/>
</dbReference>
<dbReference type="RefSeq" id="WP_175491765.1">
    <property type="nucleotide sequence ID" value="NZ_CP076607.1"/>
</dbReference>
<proteinExistence type="predicted"/>
<evidence type="ECO:0000313" key="2">
    <source>
        <dbReference type="EMBL" id="SEN48925.1"/>
    </source>
</evidence>
<evidence type="ECO:0000313" key="1">
    <source>
        <dbReference type="EMBL" id="QWU14380.1"/>
    </source>
</evidence>
<dbReference type="EMBL" id="FODH01000001">
    <property type="protein sequence ID" value="SEN48925.1"/>
    <property type="molecule type" value="Genomic_DNA"/>
</dbReference>
<evidence type="ECO:0000313" key="4">
    <source>
        <dbReference type="Proteomes" id="UP000683429"/>
    </source>
</evidence>
<reference evidence="1 4" key="2">
    <citation type="submission" date="2021-06" db="EMBL/GenBank/DDBJ databases">
        <title>Whole genome sequence of Paenibacillus sophorae DSM23020 for comparative genomics.</title>
        <authorList>
            <person name="Kim M.-J."/>
            <person name="Lee G."/>
            <person name="Shin J.-H."/>
        </authorList>
    </citation>
    <scope>NUCLEOTIDE SEQUENCE [LARGE SCALE GENOMIC DNA]</scope>
    <source>
        <strain evidence="1 4">DSM 23020</strain>
    </source>
</reference>
<keyword evidence="4" id="KW-1185">Reference proteome</keyword>
<gene>
    <name evidence="1" type="ORF">KP014_20960</name>
    <name evidence="2" type="ORF">SAMN04487895_101686</name>
</gene>
<dbReference type="Proteomes" id="UP000683429">
    <property type="component" value="Chromosome"/>
</dbReference>
<accession>A0A1H8GYH2</accession>
<dbReference type="STRING" id="1333845.SAMN04487895_101686"/>